<feature type="domain" description="F5/8 type C" evidence="1">
    <location>
        <begin position="1"/>
        <end position="50"/>
    </location>
</feature>
<organism evidence="2 3">
    <name type="scientific">Mya arenaria</name>
    <name type="common">Soft-shell clam</name>
    <dbReference type="NCBI Taxonomy" id="6604"/>
    <lineage>
        <taxon>Eukaryota</taxon>
        <taxon>Metazoa</taxon>
        <taxon>Spiralia</taxon>
        <taxon>Lophotrochozoa</taxon>
        <taxon>Mollusca</taxon>
        <taxon>Bivalvia</taxon>
        <taxon>Autobranchia</taxon>
        <taxon>Heteroconchia</taxon>
        <taxon>Euheterodonta</taxon>
        <taxon>Imparidentia</taxon>
        <taxon>Neoheterodontei</taxon>
        <taxon>Myida</taxon>
        <taxon>Myoidea</taxon>
        <taxon>Myidae</taxon>
        <taxon>Mya</taxon>
    </lineage>
</organism>
<dbReference type="InterPro" id="IPR008979">
    <property type="entry name" value="Galactose-bd-like_sf"/>
</dbReference>
<sequence length="207" mass="22112">DNEEYVFTGNSDGASKVTRKLPYPVYTSNIRLYPKTWSENIELAMALNGYAQGTSSLEPTGLCSPASKGGPGGPGTIYHWHVGNASTLVVDNLGKSTYVKKVADGATCSETEAMDVISQGGAAWVLDSAADLREVVVYDGSHLVLAADLEIENIYGDGRSVVHVAQNATITAVKTMTSHMYVYSFSHVMFDPDETMTLVGSVYVQGT</sequence>
<reference evidence="2" key="1">
    <citation type="submission" date="2022-11" db="EMBL/GenBank/DDBJ databases">
        <title>Centuries of genome instability and evolution in soft-shell clam transmissible cancer (bioRxiv).</title>
        <authorList>
            <person name="Hart S.F.M."/>
            <person name="Yonemitsu M.A."/>
            <person name="Giersch R.M."/>
            <person name="Beal B.F."/>
            <person name="Arriagada G."/>
            <person name="Davis B.W."/>
            <person name="Ostrander E.A."/>
            <person name="Goff S.P."/>
            <person name="Metzger M.J."/>
        </authorList>
    </citation>
    <scope>NUCLEOTIDE SEQUENCE</scope>
    <source>
        <strain evidence="2">MELC-2E11</strain>
        <tissue evidence="2">Siphon/mantle</tissue>
    </source>
</reference>
<keyword evidence="3" id="KW-1185">Reference proteome</keyword>
<dbReference type="InterPro" id="IPR000421">
    <property type="entry name" value="FA58C"/>
</dbReference>
<evidence type="ECO:0000313" key="3">
    <source>
        <dbReference type="Proteomes" id="UP001164746"/>
    </source>
</evidence>
<dbReference type="Proteomes" id="UP001164746">
    <property type="component" value="Chromosome 14"/>
</dbReference>
<protein>
    <recommendedName>
        <fullName evidence="1">F5/8 type C domain-containing protein</fullName>
    </recommendedName>
</protein>
<dbReference type="SUPFAM" id="SSF49785">
    <property type="entry name" value="Galactose-binding domain-like"/>
    <property type="match status" value="1"/>
</dbReference>
<accession>A0ABY7FX33</accession>
<dbReference type="PROSITE" id="PS50022">
    <property type="entry name" value="FA58C_3"/>
    <property type="match status" value="1"/>
</dbReference>
<gene>
    <name evidence="2" type="ORF">MAR_011393</name>
</gene>
<proteinExistence type="predicted"/>
<name>A0ABY7FX33_MYAAR</name>
<feature type="non-terminal residue" evidence="2">
    <location>
        <position position="1"/>
    </location>
</feature>
<evidence type="ECO:0000313" key="2">
    <source>
        <dbReference type="EMBL" id="WAR25689.1"/>
    </source>
</evidence>
<feature type="non-terminal residue" evidence="2">
    <location>
        <position position="207"/>
    </location>
</feature>
<dbReference type="EMBL" id="CP111025">
    <property type="protein sequence ID" value="WAR25689.1"/>
    <property type="molecule type" value="Genomic_DNA"/>
</dbReference>
<evidence type="ECO:0000259" key="1">
    <source>
        <dbReference type="PROSITE" id="PS50022"/>
    </source>
</evidence>
<dbReference type="Gene3D" id="2.60.120.260">
    <property type="entry name" value="Galactose-binding domain-like"/>
    <property type="match status" value="1"/>
</dbReference>